<comment type="caution">
    <text evidence="1">The sequence shown here is derived from an EMBL/GenBank/DDBJ whole genome shotgun (WGS) entry which is preliminary data.</text>
</comment>
<dbReference type="AlphaFoldDB" id="A0AAD5GJ53"/>
<organism evidence="1 2">
    <name type="scientific">Ambrosia artemisiifolia</name>
    <name type="common">Common ragweed</name>
    <dbReference type="NCBI Taxonomy" id="4212"/>
    <lineage>
        <taxon>Eukaryota</taxon>
        <taxon>Viridiplantae</taxon>
        <taxon>Streptophyta</taxon>
        <taxon>Embryophyta</taxon>
        <taxon>Tracheophyta</taxon>
        <taxon>Spermatophyta</taxon>
        <taxon>Magnoliopsida</taxon>
        <taxon>eudicotyledons</taxon>
        <taxon>Gunneridae</taxon>
        <taxon>Pentapetalae</taxon>
        <taxon>asterids</taxon>
        <taxon>campanulids</taxon>
        <taxon>Asterales</taxon>
        <taxon>Asteraceae</taxon>
        <taxon>Asteroideae</taxon>
        <taxon>Heliantheae alliance</taxon>
        <taxon>Heliantheae</taxon>
        <taxon>Ambrosia</taxon>
    </lineage>
</organism>
<name>A0AAD5GJ53_AMBAR</name>
<sequence>MMIIRYMIRIPIPTTSTMLKTFSTVMEHTNVSSKVVSPPHTTRKRLYRRLSELGATGGTVAHALNHHIREGEKQWENIANKDTRKSNKGTGAYIVNKACEHFVKDQFPH</sequence>
<gene>
    <name evidence="1" type="ORF">M8C21_032181</name>
</gene>
<protein>
    <submittedName>
        <fullName evidence="1">Uncharacterized protein</fullName>
    </submittedName>
</protein>
<proteinExistence type="predicted"/>
<keyword evidence="2" id="KW-1185">Reference proteome</keyword>
<dbReference type="EMBL" id="JAMZMK010008067">
    <property type="protein sequence ID" value="KAI7742136.1"/>
    <property type="molecule type" value="Genomic_DNA"/>
</dbReference>
<evidence type="ECO:0000313" key="2">
    <source>
        <dbReference type="Proteomes" id="UP001206925"/>
    </source>
</evidence>
<dbReference type="Proteomes" id="UP001206925">
    <property type="component" value="Unassembled WGS sequence"/>
</dbReference>
<evidence type="ECO:0000313" key="1">
    <source>
        <dbReference type="EMBL" id="KAI7742136.1"/>
    </source>
</evidence>
<accession>A0AAD5GJ53</accession>
<reference evidence="1" key="1">
    <citation type="submission" date="2022-06" db="EMBL/GenBank/DDBJ databases">
        <title>Uncovering the hologenomic basis of an extraordinary plant invasion.</title>
        <authorList>
            <person name="Bieker V.C."/>
            <person name="Martin M.D."/>
            <person name="Gilbert T."/>
            <person name="Hodgins K."/>
            <person name="Battlay P."/>
            <person name="Petersen B."/>
            <person name="Wilson J."/>
        </authorList>
    </citation>
    <scope>NUCLEOTIDE SEQUENCE</scope>
    <source>
        <strain evidence="1">AA19_3_7</strain>
        <tissue evidence="1">Leaf</tissue>
    </source>
</reference>